<name>A0A3A1YUS9_9GAMM</name>
<dbReference type="GO" id="GO:0005975">
    <property type="term" value="P:carbohydrate metabolic process"/>
    <property type="evidence" value="ECO:0007669"/>
    <property type="project" value="InterPro"/>
</dbReference>
<sequence>MQQPKVAFLSINTGSYDTFFKAVFAHNQQNFLPDCQVQYFVFTDSEDLATTYANTENVTLIPQEHLAWPGATLHRFKMFNRPEVRELLSEYDYVFFANANWYAKNPILGKNFLQPATGDASKDLYLVYHYGQNAVPEAAKSYERNPQSLAYIPENATTTYVAGGFFGGTSAAFMHMIATLERNIDFDLAKGIIALWHDESHLNHYLYTTGYQAHIMPPIFMVPQEYHPISSYIGERPEWLGVCLNKNLLVQDLNALRNKQVGFSLEQIQQLLEHEKDLDAIWREQRAEFEPYWQQNLGFVGLIYNQVEQ</sequence>
<dbReference type="Pfam" id="PF03414">
    <property type="entry name" value="Glyco_transf_6"/>
    <property type="match status" value="1"/>
</dbReference>
<protein>
    <submittedName>
        <fullName evidence="5">Uncharacterized protein</fullName>
    </submittedName>
</protein>
<evidence type="ECO:0000256" key="4">
    <source>
        <dbReference type="ARBA" id="ARBA00022679"/>
    </source>
</evidence>
<dbReference type="AlphaFoldDB" id="A0A3A1YUS9"/>
<evidence type="ECO:0000313" key="5">
    <source>
        <dbReference type="EMBL" id="RIY40600.1"/>
    </source>
</evidence>
<keyword evidence="6" id="KW-1185">Reference proteome</keyword>
<organism evidence="5 6">
    <name type="scientific">Psittacicella hinzii</name>
    <dbReference type="NCBI Taxonomy" id="2028575"/>
    <lineage>
        <taxon>Bacteria</taxon>
        <taxon>Pseudomonadati</taxon>
        <taxon>Pseudomonadota</taxon>
        <taxon>Gammaproteobacteria</taxon>
        <taxon>Pasteurellales</taxon>
        <taxon>Psittacicellaceae</taxon>
        <taxon>Psittacicella</taxon>
    </lineage>
</organism>
<dbReference type="PANTHER" id="PTHR10462">
    <property type="entry name" value="GLYCOSYLTRANSFERASE-RELATED"/>
    <property type="match status" value="1"/>
</dbReference>
<dbReference type="PANTHER" id="PTHR10462:SF53">
    <property type="entry name" value="HISTO-BLOOD GROUP ABO SYSTEM TRANSFERASE 1-LIKE"/>
    <property type="match status" value="1"/>
</dbReference>
<comment type="cofactor">
    <cofactor evidence="1">
        <name>Mn(2+)</name>
        <dbReference type="ChEBI" id="CHEBI:29035"/>
    </cofactor>
</comment>
<dbReference type="EMBL" id="NRJG01000005">
    <property type="protein sequence ID" value="RIY40600.1"/>
    <property type="molecule type" value="Genomic_DNA"/>
</dbReference>
<dbReference type="GO" id="GO:0016758">
    <property type="term" value="F:hexosyltransferase activity"/>
    <property type="evidence" value="ECO:0007669"/>
    <property type="project" value="InterPro"/>
</dbReference>
<reference evidence="5 6" key="1">
    <citation type="submission" date="2017-08" db="EMBL/GenBank/DDBJ databases">
        <title>Reclassification of Bisgaard taxon 37 and 44.</title>
        <authorList>
            <person name="Christensen H."/>
        </authorList>
    </citation>
    <scope>NUCLEOTIDE SEQUENCE [LARGE SCALE GENOMIC DNA]</scope>
    <source>
        <strain evidence="5 6">111</strain>
    </source>
</reference>
<evidence type="ECO:0000256" key="2">
    <source>
        <dbReference type="ARBA" id="ARBA00010413"/>
    </source>
</evidence>
<keyword evidence="4" id="KW-0808">Transferase</keyword>
<accession>A0A3A1YUS9</accession>
<evidence type="ECO:0000313" key="6">
    <source>
        <dbReference type="Proteomes" id="UP000265916"/>
    </source>
</evidence>
<dbReference type="RefSeq" id="WP_119530003.1">
    <property type="nucleotide sequence ID" value="NZ_JBHSSP010000021.1"/>
</dbReference>
<dbReference type="InterPro" id="IPR029044">
    <property type="entry name" value="Nucleotide-diphossugar_trans"/>
</dbReference>
<dbReference type="InterPro" id="IPR005076">
    <property type="entry name" value="Glyco_trans_6"/>
</dbReference>
<keyword evidence="3" id="KW-0328">Glycosyltransferase</keyword>
<comment type="similarity">
    <text evidence="2">Belongs to the glycosyltransferase 6 family.</text>
</comment>
<dbReference type="Gene3D" id="3.90.550.10">
    <property type="entry name" value="Spore Coat Polysaccharide Biosynthesis Protein SpsA, Chain A"/>
    <property type="match status" value="1"/>
</dbReference>
<dbReference type="SUPFAM" id="SSF53448">
    <property type="entry name" value="Nucleotide-diphospho-sugar transferases"/>
    <property type="match status" value="1"/>
</dbReference>
<comment type="caution">
    <text evidence="5">The sequence shown here is derived from an EMBL/GenBank/DDBJ whole genome shotgun (WGS) entry which is preliminary data.</text>
</comment>
<gene>
    <name evidence="5" type="ORF">CKF58_00325</name>
</gene>
<dbReference type="GO" id="GO:0016020">
    <property type="term" value="C:membrane"/>
    <property type="evidence" value="ECO:0007669"/>
    <property type="project" value="InterPro"/>
</dbReference>
<dbReference type="OrthoDB" id="2535579at2"/>
<evidence type="ECO:0000256" key="3">
    <source>
        <dbReference type="ARBA" id="ARBA00022676"/>
    </source>
</evidence>
<evidence type="ECO:0000256" key="1">
    <source>
        <dbReference type="ARBA" id="ARBA00001936"/>
    </source>
</evidence>
<dbReference type="Proteomes" id="UP000265916">
    <property type="component" value="Unassembled WGS sequence"/>
</dbReference>
<proteinExistence type="inferred from homology"/>